<sequence>MDQKKKVRHEQEELRINLRHVLEMTLPRVRRGKVVRDSHRDSRRGRRTAGRYRADLPAIKRLPVQSAALSCPACPRRRLQTRCSDL</sequence>
<feature type="compositionally biased region" description="Basic residues" evidence="1">
    <location>
        <begin position="41"/>
        <end position="50"/>
    </location>
</feature>
<dbReference type="AlphaFoldDB" id="A0A4C1V8M5"/>
<reference evidence="2 3" key="1">
    <citation type="journal article" date="2019" name="Commun. Biol.">
        <title>The bagworm genome reveals a unique fibroin gene that provides high tensile strength.</title>
        <authorList>
            <person name="Kono N."/>
            <person name="Nakamura H."/>
            <person name="Ohtoshi R."/>
            <person name="Tomita M."/>
            <person name="Numata K."/>
            <person name="Arakawa K."/>
        </authorList>
    </citation>
    <scope>NUCLEOTIDE SEQUENCE [LARGE SCALE GENOMIC DNA]</scope>
</reference>
<evidence type="ECO:0000313" key="2">
    <source>
        <dbReference type="EMBL" id="GBP35133.1"/>
    </source>
</evidence>
<accession>A0A4C1V8M5</accession>
<protein>
    <submittedName>
        <fullName evidence="2">Uncharacterized protein</fullName>
    </submittedName>
</protein>
<name>A0A4C1V8M5_EUMVA</name>
<evidence type="ECO:0000256" key="1">
    <source>
        <dbReference type="SAM" id="MobiDB-lite"/>
    </source>
</evidence>
<dbReference type="EMBL" id="BGZK01000299">
    <property type="protein sequence ID" value="GBP35133.1"/>
    <property type="molecule type" value="Genomic_DNA"/>
</dbReference>
<evidence type="ECO:0000313" key="3">
    <source>
        <dbReference type="Proteomes" id="UP000299102"/>
    </source>
</evidence>
<organism evidence="2 3">
    <name type="scientific">Eumeta variegata</name>
    <name type="common">Bagworm moth</name>
    <name type="synonym">Eumeta japonica</name>
    <dbReference type="NCBI Taxonomy" id="151549"/>
    <lineage>
        <taxon>Eukaryota</taxon>
        <taxon>Metazoa</taxon>
        <taxon>Ecdysozoa</taxon>
        <taxon>Arthropoda</taxon>
        <taxon>Hexapoda</taxon>
        <taxon>Insecta</taxon>
        <taxon>Pterygota</taxon>
        <taxon>Neoptera</taxon>
        <taxon>Endopterygota</taxon>
        <taxon>Lepidoptera</taxon>
        <taxon>Glossata</taxon>
        <taxon>Ditrysia</taxon>
        <taxon>Tineoidea</taxon>
        <taxon>Psychidae</taxon>
        <taxon>Oiketicinae</taxon>
        <taxon>Eumeta</taxon>
    </lineage>
</organism>
<keyword evidence="3" id="KW-1185">Reference proteome</keyword>
<feature type="region of interest" description="Disordered" evidence="1">
    <location>
        <begin position="32"/>
        <end position="53"/>
    </location>
</feature>
<proteinExistence type="predicted"/>
<comment type="caution">
    <text evidence="2">The sequence shown here is derived from an EMBL/GenBank/DDBJ whole genome shotgun (WGS) entry which is preliminary data.</text>
</comment>
<gene>
    <name evidence="2" type="ORF">EVAR_28332_1</name>
</gene>
<dbReference type="Proteomes" id="UP000299102">
    <property type="component" value="Unassembled WGS sequence"/>
</dbReference>